<dbReference type="InterPro" id="IPR012337">
    <property type="entry name" value="RNaseH-like_sf"/>
</dbReference>
<feature type="compositionally biased region" description="Polar residues" evidence="1">
    <location>
        <begin position="617"/>
        <end position="631"/>
    </location>
</feature>
<dbReference type="PANTHER" id="PTHR32166">
    <property type="entry name" value="OSJNBA0013A04.12 PROTEIN"/>
    <property type="match status" value="1"/>
</dbReference>
<protein>
    <recommendedName>
        <fullName evidence="2">DUF659 domain-containing protein</fullName>
    </recommendedName>
</protein>
<organism evidence="3 4">
    <name type="scientific">Riccia sorocarpa</name>
    <dbReference type="NCBI Taxonomy" id="122646"/>
    <lineage>
        <taxon>Eukaryota</taxon>
        <taxon>Viridiplantae</taxon>
        <taxon>Streptophyta</taxon>
        <taxon>Embryophyta</taxon>
        <taxon>Marchantiophyta</taxon>
        <taxon>Marchantiopsida</taxon>
        <taxon>Marchantiidae</taxon>
        <taxon>Marchantiales</taxon>
        <taxon>Ricciaceae</taxon>
        <taxon>Riccia</taxon>
    </lineage>
</organism>
<evidence type="ECO:0000259" key="2">
    <source>
        <dbReference type="Pfam" id="PF04937"/>
    </source>
</evidence>
<feature type="compositionally biased region" description="Basic and acidic residues" evidence="1">
    <location>
        <begin position="604"/>
        <end position="616"/>
    </location>
</feature>
<evidence type="ECO:0000313" key="4">
    <source>
        <dbReference type="Proteomes" id="UP001633002"/>
    </source>
</evidence>
<feature type="region of interest" description="Disordered" evidence="1">
    <location>
        <begin position="600"/>
        <end position="631"/>
    </location>
</feature>
<comment type="caution">
    <text evidence="3">The sequence shown here is derived from an EMBL/GenBank/DDBJ whole genome shotgun (WGS) entry which is preliminary data.</text>
</comment>
<sequence>MDIDEGSSGRDGGDRENMLDDMEAVGRTDVGKRSHPKSALSKFVMSHFRTLEDGKIQCVFCDKSWKSNITRLCDHFLYANMNANMKKLGTRSWRGDSGRRQANSHIAGCEKCPDEVYKNILTMKRAREDRSTNLKVGEGVASQILASMHAVNVPGQPDWMRVHEDGSNHTSDLILEHDVILRLLRASQSVGRSLHQDHAADNANASQESMVRKASYRHASLPELNIWEMKQVKEATEDRMWDNTVGRRGTVSCDGWTNVRGHALLNIVVVSRNGEMLLKHVDGSNTRKDSQWVADNIIKEVLQIGPTNILQFTADNAHVNKLVGYLIRMRFPHIVFGGCVAHGLDLVCEDIGRLPWVKSIFDKCREFITFIKGHQRSHSMFLDYFSNGVELLKPGATRFATNIIMLDRAYGLSDSLRAMVLKKRHDEEYGAAGDVNEAWVPTERLNVPQQYTKDGKAIPPPFDWDEQIDEDEVKDNMKTSMGTSNIPSQVIHFDDLKDEDFDAPSDGIYDESVDMEDLNETLASCLTCREWKEDREGNEMKHVLTESMATKYRIDSEKANELNEKFPHRQVPRVVLNCPEIIMEEVKFKMLKDLYEMNMGSRPVQERKPVPKDKSRFATSSSQPSLKSCYD</sequence>
<gene>
    <name evidence="3" type="ORF">R1sor_017424</name>
</gene>
<reference evidence="3 4" key="1">
    <citation type="submission" date="2024-09" db="EMBL/GenBank/DDBJ databases">
        <title>Chromosome-scale assembly of Riccia sorocarpa.</title>
        <authorList>
            <person name="Paukszto L."/>
        </authorList>
    </citation>
    <scope>NUCLEOTIDE SEQUENCE [LARGE SCALE GENOMIC DNA]</scope>
    <source>
        <strain evidence="3">LP-2024</strain>
        <tissue evidence="3">Aerial parts of the thallus</tissue>
    </source>
</reference>
<accession>A0ABD3IAU5</accession>
<dbReference type="Pfam" id="PF04937">
    <property type="entry name" value="DUF659"/>
    <property type="match status" value="1"/>
</dbReference>
<proteinExistence type="predicted"/>
<name>A0ABD3IAU5_9MARC</name>
<dbReference type="PANTHER" id="PTHR32166:SF24">
    <property type="entry name" value="F16P17.2 PROTEIN"/>
    <property type="match status" value="1"/>
</dbReference>
<dbReference type="InterPro" id="IPR007021">
    <property type="entry name" value="DUF659"/>
</dbReference>
<keyword evidence="4" id="KW-1185">Reference proteome</keyword>
<evidence type="ECO:0000256" key="1">
    <source>
        <dbReference type="SAM" id="MobiDB-lite"/>
    </source>
</evidence>
<dbReference type="EMBL" id="JBJQOH010000001">
    <property type="protein sequence ID" value="KAL3699402.1"/>
    <property type="molecule type" value="Genomic_DNA"/>
</dbReference>
<dbReference type="Proteomes" id="UP001633002">
    <property type="component" value="Unassembled WGS sequence"/>
</dbReference>
<dbReference type="SUPFAM" id="SSF53098">
    <property type="entry name" value="Ribonuclease H-like"/>
    <property type="match status" value="1"/>
</dbReference>
<dbReference type="AlphaFoldDB" id="A0ABD3IAU5"/>
<evidence type="ECO:0000313" key="3">
    <source>
        <dbReference type="EMBL" id="KAL3699402.1"/>
    </source>
</evidence>
<feature type="domain" description="DUF659" evidence="2">
    <location>
        <begin position="230"/>
        <end position="366"/>
    </location>
</feature>